<organism evidence="3">
    <name type="scientific">Gongylonema pulchrum</name>
    <dbReference type="NCBI Taxonomy" id="637853"/>
    <lineage>
        <taxon>Eukaryota</taxon>
        <taxon>Metazoa</taxon>
        <taxon>Ecdysozoa</taxon>
        <taxon>Nematoda</taxon>
        <taxon>Chromadorea</taxon>
        <taxon>Rhabditida</taxon>
        <taxon>Spirurina</taxon>
        <taxon>Spiruromorpha</taxon>
        <taxon>Spiruroidea</taxon>
        <taxon>Gongylonematidae</taxon>
        <taxon>Gongylonema</taxon>
    </lineage>
</organism>
<name>A0A183DJX9_9BILA</name>
<sequence length="125" mass="14168">MPQMRESYLGVPDSFHVAASADDDLTELLTMDPYSVMVQANDPAFVECIPEQCDVDFFVSGLDFELPDEFIEGLGQEPLNPVQKFFNERAVPETSRTFPSDYISQSENFINHIYNYGKNLAPQPH</sequence>
<accession>A0A183DJX9</accession>
<evidence type="ECO:0000313" key="3">
    <source>
        <dbReference type="WBParaSite" id="GPUH_0000903001-mRNA-1"/>
    </source>
</evidence>
<dbReference type="WBParaSite" id="GPUH_0000903001-mRNA-1">
    <property type="protein sequence ID" value="GPUH_0000903001-mRNA-1"/>
    <property type="gene ID" value="GPUH_0000903001"/>
</dbReference>
<dbReference type="Proteomes" id="UP000271098">
    <property type="component" value="Unassembled WGS sequence"/>
</dbReference>
<dbReference type="EMBL" id="UYRT01028109">
    <property type="protein sequence ID" value="VDK67208.1"/>
    <property type="molecule type" value="Genomic_DNA"/>
</dbReference>
<evidence type="ECO:0000313" key="1">
    <source>
        <dbReference type="EMBL" id="VDK67208.1"/>
    </source>
</evidence>
<reference evidence="3" key="1">
    <citation type="submission" date="2016-06" db="UniProtKB">
        <authorList>
            <consortium name="WormBaseParasite"/>
        </authorList>
    </citation>
    <scope>IDENTIFICATION</scope>
</reference>
<evidence type="ECO:0000313" key="2">
    <source>
        <dbReference type="Proteomes" id="UP000271098"/>
    </source>
</evidence>
<protein>
    <submittedName>
        <fullName evidence="3">Reverse transcriptase domain-containing protein</fullName>
    </submittedName>
</protein>
<dbReference type="AlphaFoldDB" id="A0A183DJX9"/>
<gene>
    <name evidence="1" type="ORF">GPUH_LOCUS9017</name>
</gene>
<keyword evidence="2" id="KW-1185">Reference proteome</keyword>
<proteinExistence type="predicted"/>
<reference evidence="1 2" key="2">
    <citation type="submission" date="2018-11" db="EMBL/GenBank/DDBJ databases">
        <authorList>
            <consortium name="Pathogen Informatics"/>
        </authorList>
    </citation>
    <scope>NUCLEOTIDE SEQUENCE [LARGE SCALE GENOMIC DNA]</scope>
</reference>